<evidence type="ECO:0000256" key="1">
    <source>
        <dbReference type="SAM" id="MobiDB-lite"/>
    </source>
</evidence>
<dbReference type="GeneID" id="17352447"/>
<sequence>MVQRGLLLRASDHQVAEVAVPLPPADPNALQPGSYAPLLPGADREHLLLAAVPLSEAAGKRVVLVYDASSSGALNAIATRLTTGADKDRLEVRGDALAFYAQPGADLGRRDWQQLDNAIYDELSDPGADMQQVVADLKAGRYDCSKRHEGEEGEDVNKDDAGEDLQDALREA</sequence>
<dbReference type="RefSeq" id="XP_005845107.1">
    <property type="nucleotide sequence ID" value="XM_005845045.1"/>
</dbReference>
<feature type="region of interest" description="Disordered" evidence="1">
    <location>
        <begin position="145"/>
        <end position="172"/>
    </location>
</feature>
<accession>E1ZMH8</accession>
<dbReference type="KEGG" id="cvr:CHLNCDRAFT_137465"/>
<dbReference type="OrthoDB" id="511397at2759"/>
<dbReference type="InParanoid" id="E1ZMH8"/>
<dbReference type="AlphaFoldDB" id="E1ZMH8"/>
<dbReference type="EMBL" id="GL433853">
    <property type="protein sequence ID" value="EFN53005.1"/>
    <property type="molecule type" value="Genomic_DNA"/>
</dbReference>
<evidence type="ECO:0000313" key="2">
    <source>
        <dbReference type="EMBL" id="EFN53005.1"/>
    </source>
</evidence>
<reference evidence="2 3" key="1">
    <citation type="journal article" date="2010" name="Plant Cell">
        <title>The Chlorella variabilis NC64A genome reveals adaptation to photosymbiosis, coevolution with viruses, and cryptic sex.</title>
        <authorList>
            <person name="Blanc G."/>
            <person name="Duncan G."/>
            <person name="Agarkova I."/>
            <person name="Borodovsky M."/>
            <person name="Gurnon J."/>
            <person name="Kuo A."/>
            <person name="Lindquist E."/>
            <person name="Lucas S."/>
            <person name="Pangilinan J."/>
            <person name="Polle J."/>
            <person name="Salamov A."/>
            <person name="Terry A."/>
            <person name="Yamada T."/>
            <person name="Dunigan D.D."/>
            <person name="Grigoriev I.V."/>
            <person name="Claverie J.M."/>
            <person name="Van Etten J.L."/>
        </authorList>
    </citation>
    <scope>NUCLEOTIDE SEQUENCE [LARGE SCALE GENOMIC DNA]</scope>
    <source>
        <strain evidence="2 3">NC64A</strain>
    </source>
</reference>
<organism evidence="3">
    <name type="scientific">Chlorella variabilis</name>
    <name type="common">Green alga</name>
    <dbReference type="NCBI Taxonomy" id="554065"/>
    <lineage>
        <taxon>Eukaryota</taxon>
        <taxon>Viridiplantae</taxon>
        <taxon>Chlorophyta</taxon>
        <taxon>core chlorophytes</taxon>
        <taxon>Trebouxiophyceae</taxon>
        <taxon>Chlorellales</taxon>
        <taxon>Chlorellaceae</taxon>
        <taxon>Chlorella clade</taxon>
        <taxon>Chlorella</taxon>
    </lineage>
</organism>
<gene>
    <name evidence="2" type="ORF">CHLNCDRAFT_137465</name>
</gene>
<dbReference type="Proteomes" id="UP000008141">
    <property type="component" value="Unassembled WGS sequence"/>
</dbReference>
<protein>
    <submittedName>
        <fullName evidence="2">Expressed protein</fullName>
    </submittedName>
</protein>
<proteinExistence type="predicted"/>
<name>E1ZMH8_CHLVA</name>
<evidence type="ECO:0000313" key="3">
    <source>
        <dbReference type="Proteomes" id="UP000008141"/>
    </source>
</evidence>
<feature type="compositionally biased region" description="Basic and acidic residues" evidence="1">
    <location>
        <begin position="145"/>
        <end position="160"/>
    </location>
</feature>
<keyword evidence="3" id="KW-1185">Reference proteome</keyword>